<name>A0A8S1R3A7_9CILI</name>
<dbReference type="Proteomes" id="UP000692954">
    <property type="component" value="Unassembled WGS sequence"/>
</dbReference>
<comment type="caution">
    <text evidence="2">The sequence shown here is derived from an EMBL/GenBank/DDBJ whole genome shotgun (WGS) entry which is preliminary data.</text>
</comment>
<dbReference type="OrthoDB" id="309671at2759"/>
<protein>
    <submittedName>
        <fullName evidence="2">Uncharacterized protein</fullName>
    </submittedName>
</protein>
<dbReference type="PANTHER" id="PTHR33706">
    <property type="entry name" value="MORN VARIANT REPEAT PROTEIN"/>
    <property type="match status" value="1"/>
</dbReference>
<gene>
    <name evidence="2" type="ORF">PSON_ATCC_30995.1.T1360148</name>
</gene>
<proteinExistence type="predicted"/>
<reference evidence="2" key="1">
    <citation type="submission" date="2021-01" db="EMBL/GenBank/DDBJ databases">
        <authorList>
            <consortium name="Genoscope - CEA"/>
            <person name="William W."/>
        </authorList>
    </citation>
    <scope>NUCLEOTIDE SEQUENCE</scope>
</reference>
<evidence type="ECO:0000256" key="1">
    <source>
        <dbReference type="SAM" id="MobiDB-lite"/>
    </source>
</evidence>
<keyword evidence="3" id="KW-1185">Reference proteome</keyword>
<dbReference type="AlphaFoldDB" id="A0A8S1R3A7"/>
<dbReference type="EMBL" id="CAJJDN010000136">
    <property type="protein sequence ID" value="CAD8122159.1"/>
    <property type="molecule type" value="Genomic_DNA"/>
</dbReference>
<evidence type="ECO:0000313" key="3">
    <source>
        <dbReference type="Proteomes" id="UP000692954"/>
    </source>
</evidence>
<organism evidence="2 3">
    <name type="scientific">Paramecium sonneborni</name>
    <dbReference type="NCBI Taxonomy" id="65129"/>
    <lineage>
        <taxon>Eukaryota</taxon>
        <taxon>Sar</taxon>
        <taxon>Alveolata</taxon>
        <taxon>Ciliophora</taxon>
        <taxon>Intramacronucleata</taxon>
        <taxon>Oligohymenophorea</taxon>
        <taxon>Peniculida</taxon>
        <taxon>Parameciidae</taxon>
        <taxon>Paramecium</taxon>
    </lineage>
</organism>
<evidence type="ECO:0000313" key="2">
    <source>
        <dbReference type="EMBL" id="CAD8122159.1"/>
    </source>
</evidence>
<feature type="compositionally biased region" description="Acidic residues" evidence="1">
    <location>
        <begin position="515"/>
        <end position="528"/>
    </location>
</feature>
<feature type="compositionally biased region" description="Acidic residues" evidence="1">
    <location>
        <begin position="550"/>
        <end position="565"/>
    </location>
</feature>
<feature type="region of interest" description="Disordered" evidence="1">
    <location>
        <begin position="504"/>
        <end position="574"/>
    </location>
</feature>
<sequence>MSLIEFRELDSMDFDEQGQKCVKYLDSTNKQIGQGQYQQRQKCGQWKEVIEAYGKHLIIAEGNYIQGKKEGTWIYTLNDEQLGKKQFKQDKEIGCSFCYIIFQQPNISDDIWCLIDNFLLFENQRITQSFICNFKMFLQNGNYLMGGIKDGKWVELDQNSIKFDNQKKTYNFICSQGKYVQGVKEEIWESTFYEKYEHQEILHHVSKGKYISGKKNGIWTEPLGYKVKESVLTIIEGEYKNDLKVGYWKLEEGQDAFDQNDQYEYGGNYKNGLQINDWKEVRIFQNFYADKSIYIQDKGRYNNNGQRQNQWIFESSQEQGSCYYENGIIHGDAILFDCIGNYNIYLTRSKGKFNNGKKEGRWKKSIQVDERWILLEVGEYSNDIKVGQWRESQYLDQYSLERNERDKGQILLIKQGNYTNEGIKQGVWKWRFKCLTSNFNQNEIFNLSGQELHNHNTISGNQILFNQQFGEFYARFHFCDVFDGEIVDGYRNGEWRFSALENLHQNENNEKDTDSENEQQEEEEDVEVEENKNQPEENEEEQNNQRDENSDNNEEEQLDENDQQEQEINQQDLSNMVYQIYKKGILIN</sequence>
<accession>A0A8S1R3A7</accession>
<dbReference type="PANTHER" id="PTHR33706:SF1">
    <property type="entry name" value="TPR REPEAT PROTEIN"/>
    <property type="match status" value="1"/>
</dbReference>